<evidence type="ECO:0000313" key="9">
    <source>
        <dbReference type="Proteomes" id="UP001147747"/>
    </source>
</evidence>
<dbReference type="EMBL" id="JAPZBU010000012">
    <property type="protein sequence ID" value="KAJ5377098.1"/>
    <property type="molecule type" value="Genomic_DNA"/>
</dbReference>
<dbReference type="GO" id="GO:0000981">
    <property type="term" value="F:DNA-binding transcription factor activity, RNA polymerase II-specific"/>
    <property type="evidence" value="ECO:0007669"/>
    <property type="project" value="InterPro"/>
</dbReference>
<evidence type="ECO:0000256" key="1">
    <source>
        <dbReference type="ARBA" id="ARBA00004123"/>
    </source>
</evidence>
<proteinExistence type="predicted"/>
<dbReference type="Proteomes" id="UP001147747">
    <property type="component" value="Unassembled WGS sequence"/>
</dbReference>
<organism evidence="8 9">
    <name type="scientific">Penicillium cosmopolitanum</name>
    <dbReference type="NCBI Taxonomy" id="1131564"/>
    <lineage>
        <taxon>Eukaryota</taxon>
        <taxon>Fungi</taxon>
        <taxon>Dikarya</taxon>
        <taxon>Ascomycota</taxon>
        <taxon>Pezizomycotina</taxon>
        <taxon>Eurotiomycetes</taxon>
        <taxon>Eurotiomycetidae</taxon>
        <taxon>Eurotiales</taxon>
        <taxon>Aspergillaceae</taxon>
        <taxon>Penicillium</taxon>
    </lineage>
</organism>
<dbReference type="CDD" id="cd00067">
    <property type="entry name" value="GAL4"/>
    <property type="match status" value="1"/>
</dbReference>
<dbReference type="InterPro" id="IPR001138">
    <property type="entry name" value="Zn2Cys6_DnaBD"/>
</dbReference>
<dbReference type="GO" id="GO:0005634">
    <property type="term" value="C:nucleus"/>
    <property type="evidence" value="ECO:0007669"/>
    <property type="project" value="UniProtKB-SubCell"/>
</dbReference>
<dbReference type="CDD" id="cd12148">
    <property type="entry name" value="fungal_TF_MHR"/>
    <property type="match status" value="1"/>
</dbReference>
<keyword evidence="5" id="KW-0804">Transcription</keyword>
<dbReference type="RefSeq" id="XP_056482128.1">
    <property type="nucleotide sequence ID" value="XM_056638621.1"/>
</dbReference>
<evidence type="ECO:0000256" key="6">
    <source>
        <dbReference type="ARBA" id="ARBA00023242"/>
    </source>
</evidence>
<keyword evidence="9" id="KW-1185">Reference proteome</keyword>
<keyword evidence="3" id="KW-0805">Transcription regulation</keyword>
<reference evidence="8" key="1">
    <citation type="submission" date="2022-12" db="EMBL/GenBank/DDBJ databases">
        <authorList>
            <person name="Petersen C."/>
        </authorList>
    </citation>
    <scope>NUCLEOTIDE SEQUENCE</scope>
    <source>
        <strain evidence="8">IBT 29677</strain>
    </source>
</reference>
<dbReference type="PROSITE" id="PS00463">
    <property type="entry name" value="ZN2_CY6_FUNGAL_1"/>
    <property type="match status" value="1"/>
</dbReference>
<dbReference type="AlphaFoldDB" id="A0A9W9SIV6"/>
<dbReference type="SUPFAM" id="SSF57701">
    <property type="entry name" value="Zn2/Cys6 DNA-binding domain"/>
    <property type="match status" value="1"/>
</dbReference>
<dbReference type="InterPro" id="IPR036864">
    <property type="entry name" value="Zn2-C6_fun-type_DNA-bd_sf"/>
</dbReference>
<dbReference type="GO" id="GO:0003677">
    <property type="term" value="F:DNA binding"/>
    <property type="evidence" value="ECO:0007669"/>
    <property type="project" value="UniProtKB-KW"/>
</dbReference>
<dbReference type="OrthoDB" id="3037908at2759"/>
<dbReference type="InterPro" id="IPR050815">
    <property type="entry name" value="TF_fung"/>
</dbReference>
<keyword evidence="2" id="KW-0479">Metal-binding</keyword>
<dbReference type="GO" id="GO:0008270">
    <property type="term" value="F:zinc ion binding"/>
    <property type="evidence" value="ECO:0007669"/>
    <property type="project" value="InterPro"/>
</dbReference>
<keyword evidence="4" id="KW-0238">DNA-binding</keyword>
<sequence>MHSHHAISPGEWSDRSRCKLACEECRKRKLRCDGQEPRCGVCAESGASCRFVLTRSNRGPKKGLMRALRIQNAELQRRLNERHIELETPEILLCSGPDEHSATVGVDGNMSPEIMQKSFSPMLRQSPVIDQAEQKLTLLSDLAKSDLNELFFERVYYFAPFIQKRRFLTWKNQVDPKCSQFCLQLAMWALAARVSAQYQEISSKLYEAARDALEKFELRGTGFNSVTIDQAQAWLLISFYEFLKMNYERGWVSIGRASRLTQILGLHVIDTSDKMMVSEQRYFTESIVEVEEQRRTFWVTYCLDRLISLRKSWPTAFNELAIGTRLPTSETHFQEGEPSFGTFLSEALTTDSYESLSTFDELIIFVTIGSRCLAHKQQSMIELVYGSGSDDFRDRQQWLHSLLTKSTLIIPRVSESLPTNPDPMHTFASMVAHTISMYFYKIQHSSPLNLVETSLDEKLEREALSAAYKIVDLLQAVEELGIFKVFIRSMF</sequence>
<evidence type="ECO:0000313" key="8">
    <source>
        <dbReference type="EMBL" id="KAJ5377098.1"/>
    </source>
</evidence>
<dbReference type="Gene3D" id="4.10.240.10">
    <property type="entry name" value="Zn(2)-C6 fungal-type DNA-binding domain"/>
    <property type="match status" value="1"/>
</dbReference>
<evidence type="ECO:0000256" key="5">
    <source>
        <dbReference type="ARBA" id="ARBA00023163"/>
    </source>
</evidence>
<name>A0A9W9SIV6_9EURO</name>
<protein>
    <recommendedName>
        <fullName evidence="7">Zn(2)-C6 fungal-type domain-containing protein</fullName>
    </recommendedName>
</protein>
<gene>
    <name evidence="8" type="ORF">N7509_013984</name>
</gene>
<keyword evidence="6" id="KW-0539">Nucleus</keyword>
<evidence type="ECO:0000256" key="3">
    <source>
        <dbReference type="ARBA" id="ARBA00023015"/>
    </source>
</evidence>
<dbReference type="GeneID" id="81377601"/>
<evidence type="ECO:0000259" key="7">
    <source>
        <dbReference type="PROSITE" id="PS50048"/>
    </source>
</evidence>
<dbReference type="InterPro" id="IPR007219">
    <property type="entry name" value="XnlR_reg_dom"/>
</dbReference>
<comment type="subcellular location">
    <subcellularLocation>
        <location evidence="1">Nucleus</location>
    </subcellularLocation>
</comment>
<comment type="caution">
    <text evidence="8">The sequence shown here is derived from an EMBL/GenBank/DDBJ whole genome shotgun (WGS) entry which is preliminary data.</text>
</comment>
<evidence type="ECO:0000256" key="2">
    <source>
        <dbReference type="ARBA" id="ARBA00022723"/>
    </source>
</evidence>
<dbReference type="SMART" id="SM00066">
    <property type="entry name" value="GAL4"/>
    <property type="match status" value="1"/>
</dbReference>
<dbReference type="PROSITE" id="PS50048">
    <property type="entry name" value="ZN2_CY6_FUNGAL_2"/>
    <property type="match status" value="1"/>
</dbReference>
<dbReference type="PANTHER" id="PTHR47338:SF3">
    <property type="entry name" value="C6 FINGER DOMAIN TRANSCRIPTION FACTOR DBAA-RELATED"/>
    <property type="match status" value="1"/>
</dbReference>
<evidence type="ECO:0000256" key="4">
    <source>
        <dbReference type="ARBA" id="ARBA00023125"/>
    </source>
</evidence>
<dbReference type="PANTHER" id="PTHR47338">
    <property type="entry name" value="ZN(II)2CYS6 TRANSCRIPTION FACTOR (EUROFUNG)-RELATED"/>
    <property type="match status" value="1"/>
</dbReference>
<dbReference type="GO" id="GO:0006351">
    <property type="term" value="P:DNA-templated transcription"/>
    <property type="evidence" value="ECO:0007669"/>
    <property type="project" value="InterPro"/>
</dbReference>
<dbReference type="SMART" id="SM00906">
    <property type="entry name" value="Fungal_trans"/>
    <property type="match status" value="1"/>
</dbReference>
<dbReference type="Pfam" id="PF04082">
    <property type="entry name" value="Fungal_trans"/>
    <property type="match status" value="1"/>
</dbReference>
<dbReference type="Pfam" id="PF00172">
    <property type="entry name" value="Zn_clus"/>
    <property type="match status" value="1"/>
</dbReference>
<feature type="domain" description="Zn(2)-C6 fungal-type" evidence="7">
    <location>
        <begin position="21"/>
        <end position="51"/>
    </location>
</feature>
<reference evidence="8" key="2">
    <citation type="journal article" date="2023" name="IMA Fungus">
        <title>Comparative genomic study of the Penicillium genus elucidates a diverse pangenome and 15 lateral gene transfer events.</title>
        <authorList>
            <person name="Petersen C."/>
            <person name="Sorensen T."/>
            <person name="Nielsen M.R."/>
            <person name="Sondergaard T.E."/>
            <person name="Sorensen J.L."/>
            <person name="Fitzpatrick D.A."/>
            <person name="Frisvad J.C."/>
            <person name="Nielsen K.L."/>
        </authorList>
    </citation>
    <scope>NUCLEOTIDE SEQUENCE</scope>
    <source>
        <strain evidence="8">IBT 29677</strain>
    </source>
</reference>
<accession>A0A9W9SIV6</accession>